<dbReference type="InterPro" id="IPR050415">
    <property type="entry name" value="MRET"/>
</dbReference>
<dbReference type="EMBL" id="BAAAUT010000034">
    <property type="protein sequence ID" value="GAA3146688.1"/>
    <property type="molecule type" value="Genomic_DNA"/>
</dbReference>
<dbReference type="InterPro" id="IPR017938">
    <property type="entry name" value="Riboflavin_synthase-like_b-brl"/>
</dbReference>
<dbReference type="PRINTS" id="PR00371">
    <property type="entry name" value="FPNCR"/>
</dbReference>
<dbReference type="PANTHER" id="PTHR47354:SF8">
    <property type="entry name" value="1,2-PHENYLACETYL-COA EPOXIDASE, SUBUNIT E"/>
    <property type="match status" value="1"/>
</dbReference>
<keyword evidence="8" id="KW-0411">Iron-sulfur</keyword>
<protein>
    <submittedName>
        <fullName evidence="11">Ferredoxin--NADP reductase</fullName>
    </submittedName>
</protein>
<dbReference type="InterPro" id="IPR039261">
    <property type="entry name" value="FNR_nucleotide-bd"/>
</dbReference>
<comment type="caution">
    <text evidence="11">The sequence shown here is derived from an EMBL/GenBank/DDBJ whole genome shotgun (WGS) entry which is preliminary data.</text>
</comment>
<keyword evidence="12" id="KW-1185">Reference proteome</keyword>
<dbReference type="InterPro" id="IPR001433">
    <property type="entry name" value="OxRdtase_FAD/NAD-bd"/>
</dbReference>
<dbReference type="Pfam" id="PF00970">
    <property type="entry name" value="FAD_binding_6"/>
    <property type="match status" value="1"/>
</dbReference>
<name>A0ABP6NFZ8_9ACTN</name>
<dbReference type="PROSITE" id="PS51384">
    <property type="entry name" value="FAD_FR"/>
    <property type="match status" value="1"/>
</dbReference>
<dbReference type="InterPro" id="IPR012675">
    <property type="entry name" value="Beta-grasp_dom_sf"/>
</dbReference>
<evidence type="ECO:0000313" key="12">
    <source>
        <dbReference type="Proteomes" id="UP001500320"/>
    </source>
</evidence>
<keyword evidence="5" id="KW-0274">FAD</keyword>
<dbReference type="PROSITE" id="PS51085">
    <property type="entry name" value="2FE2S_FER_2"/>
    <property type="match status" value="1"/>
</dbReference>
<sequence length="368" mass="39070">MAEAAGAQTGQVMRAQGSPGHRLRVRRVVTETAQARSLVFEVPEELRERFAYLPGQFLTLRVPVPGGALGRCYSLSSTPGVEHDLKVTVKRVAGGTGSNWICDHVEAGDLIEVLPPAGRFTSPDLMADHLLIAAGSGITPIMSILKAVLSGPAGRAVLLYANRDETSVIFAGELRELAARHPERLTVIHLLESVQGRPTADQLAPLVRPFAGFAGAFVCGPEPFMDAAERALLACGMPRGRVTTERFHSLAADPFRIAPEPADTQGGQGSRDAQDAAPVRLAVTLDGRRASLSWPSGTTLLEVLLAGGLDAPFSCREGSCSACACKVVSGEVKMLRNEVLEEQDLAEGWVLGCQSLPVTEAVEVTYDD</sequence>
<dbReference type="Gene3D" id="3.10.20.30">
    <property type="match status" value="1"/>
</dbReference>
<dbReference type="Pfam" id="PF00175">
    <property type="entry name" value="NAD_binding_1"/>
    <property type="match status" value="1"/>
</dbReference>
<evidence type="ECO:0000256" key="2">
    <source>
        <dbReference type="ARBA" id="ARBA00022630"/>
    </source>
</evidence>
<dbReference type="Proteomes" id="UP001500320">
    <property type="component" value="Unassembled WGS sequence"/>
</dbReference>
<evidence type="ECO:0000256" key="3">
    <source>
        <dbReference type="ARBA" id="ARBA00022714"/>
    </source>
</evidence>
<dbReference type="InterPro" id="IPR006058">
    <property type="entry name" value="2Fe2S_fd_BS"/>
</dbReference>
<dbReference type="PANTHER" id="PTHR47354">
    <property type="entry name" value="NADH OXIDOREDUCTASE HCR"/>
    <property type="match status" value="1"/>
</dbReference>
<dbReference type="Gene3D" id="2.40.30.10">
    <property type="entry name" value="Translation factors"/>
    <property type="match status" value="1"/>
</dbReference>
<evidence type="ECO:0000256" key="8">
    <source>
        <dbReference type="ARBA" id="ARBA00023014"/>
    </source>
</evidence>
<evidence type="ECO:0000256" key="4">
    <source>
        <dbReference type="ARBA" id="ARBA00022723"/>
    </source>
</evidence>
<evidence type="ECO:0000256" key="5">
    <source>
        <dbReference type="ARBA" id="ARBA00022827"/>
    </source>
</evidence>
<dbReference type="InterPro" id="IPR001709">
    <property type="entry name" value="Flavoprot_Pyr_Nucl_cyt_Rdtase"/>
</dbReference>
<feature type="domain" description="2Fe-2S ferredoxin-type" evidence="9">
    <location>
        <begin position="279"/>
        <end position="368"/>
    </location>
</feature>
<gene>
    <name evidence="11" type="ORF">GCM10010466_42130</name>
</gene>
<keyword evidence="6" id="KW-0560">Oxidoreductase</keyword>
<dbReference type="PROSITE" id="PS00197">
    <property type="entry name" value="2FE2S_FER_1"/>
    <property type="match status" value="1"/>
</dbReference>
<keyword evidence="3" id="KW-0001">2Fe-2S</keyword>
<dbReference type="InterPro" id="IPR036010">
    <property type="entry name" value="2Fe-2S_ferredoxin-like_sf"/>
</dbReference>
<keyword evidence="2" id="KW-0285">Flavoprotein</keyword>
<accession>A0ABP6NFZ8</accession>
<dbReference type="SUPFAM" id="SSF63380">
    <property type="entry name" value="Riboflavin synthase domain-like"/>
    <property type="match status" value="1"/>
</dbReference>
<dbReference type="SUPFAM" id="SSF54292">
    <property type="entry name" value="2Fe-2S ferredoxin-like"/>
    <property type="match status" value="1"/>
</dbReference>
<dbReference type="Gene3D" id="3.40.50.80">
    <property type="entry name" value="Nucleotide-binding domain of ferredoxin-NADP reductase (FNR) module"/>
    <property type="match status" value="1"/>
</dbReference>
<proteinExistence type="predicted"/>
<evidence type="ECO:0000313" key="11">
    <source>
        <dbReference type="EMBL" id="GAA3146688.1"/>
    </source>
</evidence>
<dbReference type="CDD" id="cd06214">
    <property type="entry name" value="PA_degradation_oxidoreductase_like"/>
    <property type="match status" value="1"/>
</dbReference>
<dbReference type="SUPFAM" id="SSF52343">
    <property type="entry name" value="Ferredoxin reductase-like, C-terminal NADP-linked domain"/>
    <property type="match status" value="1"/>
</dbReference>
<comment type="cofactor">
    <cofactor evidence="1">
        <name>FAD</name>
        <dbReference type="ChEBI" id="CHEBI:57692"/>
    </cofactor>
</comment>
<feature type="domain" description="FAD-binding FR-type" evidence="10">
    <location>
        <begin position="18"/>
        <end position="123"/>
    </location>
</feature>
<evidence type="ECO:0000256" key="1">
    <source>
        <dbReference type="ARBA" id="ARBA00001974"/>
    </source>
</evidence>
<dbReference type="InterPro" id="IPR008333">
    <property type="entry name" value="Cbr1-like_FAD-bd_dom"/>
</dbReference>
<dbReference type="RefSeq" id="WP_344862105.1">
    <property type="nucleotide sequence ID" value="NZ_BAAAUT010000034.1"/>
</dbReference>
<evidence type="ECO:0000259" key="9">
    <source>
        <dbReference type="PROSITE" id="PS51085"/>
    </source>
</evidence>
<evidence type="ECO:0000256" key="6">
    <source>
        <dbReference type="ARBA" id="ARBA00023002"/>
    </source>
</evidence>
<keyword evidence="7" id="KW-0408">Iron</keyword>
<dbReference type="Pfam" id="PF00111">
    <property type="entry name" value="Fer2"/>
    <property type="match status" value="1"/>
</dbReference>
<dbReference type="CDD" id="cd00207">
    <property type="entry name" value="fer2"/>
    <property type="match status" value="1"/>
</dbReference>
<keyword evidence="4" id="KW-0479">Metal-binding</keyword>
<dbReference type="PRINTS" id="PR00410">
    <property type="entry name" value="PHEHYDRXLASE"/>
</dbReference>
<evidence type="ECO:0000259" key="10">
    <source>
        <dbReference type="PROSITE" id="PS51384"/>
    </source>
</evidence>
<dbReference type="InterPro" id="IPR001041">
    <property type="entry name" value="2Fe-2S_ferredoxin-type"/>
</dbReference>
<evidence type="ECO:0000256" key="7">
    <source>
        <dbReference type="ARBA" id="ARBA00023004"/>
    </source>
</evidence>
<dbReference type="InterPro" id="IPR017927">
    <property type="entry name" value="FAD-bd_FR_type"/>
</dbReference>
<reference evidence="12" key="1">
    <citation type="journal article" date="2019" name="Int. J. Syst. Evol. Microbiol.">
        <title>The Global Catalogue of Microorganisms (GCM) 10K type strain sequencing project: providing services to taxonomists for standard genome sequencing and annotation.</title>
        <authorList>
            <consortium name="The Broad Institute Genomics Platform"/>
            <consortium name="The Broad Institute Genome Sequencing Center for Infectious Disease"/>
            <person name="Wu L."/>
            <person name="Ma J."/>
        </authorList>
    </citation>
    <scope>NUCLEOTIDE SEQUENCE [LARGE SCALE GENOMIC DNA]</scope>
    <source>
        <strain evidence="12">JCM 9373</strain>
    </source>
</reference>
<organism evidence="11 12">
    <name type="scientific">Planomonospora alba</name>
    <dbReference type="NCBI Taxonomy" id="161354"/>
    <lineage>
        <taxon>Bacteria</taxon>
        <taxon>Bacillati</taxon>
        <taxon>Actinomycetota</taxon>
        <taxon>Actinomycetes</taxon>
        <taxon>Streptosporangiales</taxon>
        <taxon>Streptosporangiaceae</taxon>
        <taxon>Planomonospora</taxon>
    </lineage>
</organism>